<dbReference type="PROSITE" id="PS51257">
    <property type="entry name" value="PROKAR_LIPOPROTEIN"/>
    <property type="match status" value="1"/>
</dbReference>
<keyword evidence="5" id="KW-1185">Reference proteome</keyword>
<dbReference type="Proteomes" id="UP000518605">
    <property type="component" value="Unassembled WGS sequence"/>
</dbReference>
<accession>A0A7W5C6F4</accession>
<evidence type="ECO:0000313" key="4">
    <source>
        <dbReference type="EMBL" id="MBB3151777.1"/>
    </source>
</evidence>
<proteinExistence type="predicted"/>
<feature type="region of interest" description="Disordered" evidence="1">
    <location>
        <begin position="25"/>
        <end position="45"/>
    </location>
</feature>
<reference evidence="4 5" key="1">
    <citation type="submission" date="2020-08" db="EMBL/GenBank/DDBJ databases">
        <title>Genomic Encyclopedia of Type Strains, Phase III (KMG-III): the genomes of soil and plant-associated and newly described type strains.</title>
        <authorList>
            <person name="Whitman W."/>
        </authorList>
    </citation>
    <scope>NUCLEOTIDE SEQUENCE [LARGE SCALE GENOMIC DNA]</scope>
    <source>
        <strain evidence="4 5">CECT 8234</strain>
    </source>
</reference>
<gene>
    <name evidence="4" type="ORF">FHS16_001823</name>
</gene>
<comment type="caution">
    <text evidence="4">The sequence shown here is derived from an EMBL/GenBank/DDBJ whole genome shotgun (WGS) entry which is preliminary data.</text>
</comment>
<name>A0A7W5C6F4_9BACL</name>
<dbReference type="EMBL" id="JACHXW010000004">
    <property type="protein sequence ID" value="MBB3151777.1"/>
    <property type="molecule type" value="Genomic_DNA"/>
</dbReference>
<feature type="chain" id="PRO_5030925806" description="GerMN domain-containing protein" evidence="2">
    <location>
        <begin position="21"/>
        <end position="180"/>
    </location>
</feature>
<evidence type="ECO:0000256" key="1">
    <source>
        <dbReference type="SAM" id="MobiDB-lite"/>
    </source>
</evidence>
<dbReference type="AlphaFoldDB" id="A0A7W5C6F4"/>
<protein>
    <recommendedName>
        <fullName evidence="3">GerMN domain-containing protein</fullName>
    </recommendedName>
</protein>
<dbReference type="Pfam" id="PF10646">
    <property type="entry name" value="Germane"/>
    <property type="match status" value="1"/>
</dbReference>
<evidence type="ECO:0000259" key="3">
    <source>
        <dbReference type="Pfam" id="PF10646"/>
    </source>
</evidence>
<dbReference type="RefSeq" id="WP_183561032.1">
    <property type="nucleotide sequence ID" value="NZ_CBCSLB010000008.1"/>
</dbReference>
<sequence>MKRFKARGLLAVMVVSAAIAGCGVQDKPSNNQGSAPTATTAPTIEPTPEIKEIEATIYLTDAELTETVENKVKLSYETDSDLVSAAIEALQQDAGDNALSLWKPIEVKTVVLEDGLVTIDIHLPDEARLGAPGEMFVIETLKQTLFQFEFVKSIALLVDGAEIETLMGHVELEHPMLKEQ</sequence>
<organism evidence="4 5">
    <name type="scientific">Paenibacillus endophyticus</name>
    <dbReference type="NCBI Taxonomy" id="1294268"/>
    <lineage>
        <taxon>Bacteria</taxon>
        <taxon>Bacillati</taxon>
        <taxon>Bacillota</taxon>
        <taxon>Bacilli</taxon>
        <taxon>Bacillales</taxon>
        <taxon>Paenibacillaceae</taxon>
        <taxon>Paenibacillus</taxon>
    </lineage>
</organism>
<evidence type="ECO:0000313" key="5">
    <source>
        <dbReference type="Proteomes" id="UP000518605"/>
    </source>
</evidence>
<feature type="signal peptide" evidence="2">
    <location>
        <begin position="1"/>
        <end position="20"/>
    </location>
</feature>
<feature type="compositionally biased region" description="Low complexity" evidence="1">
    <location>
        <begin position="35"/>
        <end position="45"/>
    </location>
</feature>
<keyword evidence="2" id="KW-0732">Signal</keyword>
<evidence type="ECO:0000256" key="2">
    <source>
        <dbReference type="SAM" id="SignalP"/>
    </source>
</evidence>
<dbReference type="InterPro" id="IPR019606">
    <property type="entry name" value="GerMN"/>
</dbReference>
<feature type="domain" description="GerMN" evidence="3">
    <location>
        <begin position="56"/>
        <end position="164"/>
    </location>
</feature>